<dbReference type="Proteomes" id="UP000253061">
    <property type="component" value="Unassembled WGS sequence"/>
</dbReference>
<organism evidence="2 3">
    <name type="scientific">Thalassospira profundimaris</name>
    <dbReference type="NCBI Taxonomy" id="502049"/>
    <lineage>
        <taxon>Bacteria</taxon>
        <taxon>Pseudomonadati</taxon>
        <taxon>Pseudomonadota</taxon>
        <taxon>Alphaproteobacteria</taxon>
        <taxon>Rhodospirillales</taxon>
        <taxon>Thalassospiraceae</taxon>
        <taxon>Thalassospira</taxon>
    </lineage>
</organism>
<proteinExistence type="predicted"/>
<comment type="caution">
    <text evidence="2">The sequence shown here is derived from an EMBL/GenBank/DDBJ whole genome shotgun (WGS) entry which is preliminary data.</text>
</comment>
<evidence type="ECO:0000313" key="2">
    <source>
        <dbReference type="EMBL" id="RCK21112.1"/>
    </source>
</evidence>
<gene>
    <name evidence="2" type="ORF">TH6_15265</name>
</gene>
<reference evidence="2 3" key="1">
    <citation type="submission" date="2014-07" db="EMBL/GenBank/DDBJ databases">
        <title>Draft genome sequence of Thalassospira profundimaris R8-17.</title>
        <authorList>
            <person name="Lai Q."/>
            <person name="Shao Z."/>
        </authorList>
    </citation>
    <scope>NUCLEOTIDE SEQUENCE [LARGE SCALE GENOMIC DNA]</scope>
    <source>
        <strain evidence="2 3">R8-17</strain>
    </source>
</reference>
<dbReference type="InterPro" id="IPR025484">
    <property type="entry name" value="DUF4376"/>
</dbReference>
<dbReference type="Pfam" id="PF14301">
    <property type="entry name" value="DUF4376"/>
    <property type="match status" value="1"/>
</dbReference>
<protein>
    <recommendedName>
        <fullName evidence="1">DUF4376 domain-containing protein</fullName>
    </recommendedName>
</protein>
<evidence type="ECO:0000259" key="1">
    <source>
        <dbReference type="Pfam" id="PF14301"/>
    </source>
</evidence>
<dbReference type="EMBL" id="JPWB01000006">
    <property type="protein sequence ID" value="RCK21112.1"/>
    <property type="molecule type" value="Genomic_DNA"/>
</dbReference>
<sequence>MGYPLYVIFNEDWSVNRYEKGVNFTSVTGRQFKPATDHSIGHLAEHFVKPIAQTSKPSTEWQSVASSPDVLIEGEGENQTAALVWSTSPINIDAAKAKLRKKAVHCCKMAMFSGWIWDRAEGESYLVQTDEMSRANIAEKGRLADRRVAASDATLIPFRMADNSTPKITPAEMVQIADTVAILRDDCIENLDDVWALIEALPDLDACIAFDCSTGFPAVPDLA</sequence>
<accession>A0A367V9R3</accession>
<name>A0A367V9R3_9PROT</name>
<feature type="domain" description="DUF4376" evidence="1">
    <location>
        <begin position="97"/>
        <end position="204"/>
    </location>
</feature>
<dbReference type="RefSeq" id="WP_062954004.1">
    <property type="nucleotide sequence ID" value="NZ_JPWB01000006.1"/>
</dbReference>
<dbReference type="AlphaFoldDB" id="A0A367V9R3"/>
<evidence type="ECO:0000313" key="3">
    <source>
        <dbReference type="Proteomes" id="UP000253061"/>
    </source>
</evidence>